<comment type="caution">
    <text evidence="2">The sequence shown here is derived from an EMBL/GenBank/DDBJ whole genome shotgun (WGS) entry which is preliminary data.</text>
</comment>
<feature type="region of interest" description="Disordered" evidence="1">
    <location>
        <begin position="34"/>
        <end position="58"/>
    </location>
</feature>
<reference evidence="2" key="1">
    <citation type="submission" date="2021-03" db="EMBL/GenBank/DDBJ databases">
        <title>Draft genome sequence of rust myrtle Austropuccinia psidii MF-1, a brazilian biotype.</title>
        <authorList>
            <person name="Quecine M.C."/>
            <person name="Pachon D.M.R."/>
            <person name="Bonatelli M.L."/>
            <person name="Correr F.H."/>
            <person name="Franceschini L.M."/>
            <person name="Leite T.F."/>
            <person name="Margarido G.R.A."/>
            <person name="Almeida C.A."/>
            <person name="Ferrarezi J.A."/>
            <person name="Labate C.A."/>
        </authorList>
    </citation>
    <scope>NUCLEOTIDE SEQUENCE</scope>
    <source>
        <strain evidence="2">MF-1</strain>
    </source>
</reference>
<dbReference type="EMBL" id="AVOT02000353">
    <property type="protein sequence ID" value="MBW0462456.1"/>
    <property type="molecule type" value="Genomic_DNA"/>
</dbReference>
<keyword evidence="3" id="KW-1185">Reference proteome</keyword>
<name>A0A9Q3BCI0_9BASI</name>
<evidence type="ECO:0000313" key="3">
    <source>
        <dbReference type="Proteomes" id="UP000765509"/>
    </source>
</evidence>
<dbReference type="AlphaFoldDB" id="A0A9Q3BCI0"/>
<organism evidence="2 3">
    <name type="scientific">Austropuccinia psidii MF-1</name>
    <dbReference type="NCBI Taxonomy" id="1389203"/>
    <lineage>
        <taxon>Eukaryota</taxon>
        <taxon>Fungi</taxon>
        <taxon>Dikarya</taxon>
        <taxon>Basidiomycota</taxon>
        <taxon>Pucciniomycotina</taxon>
        <taxon>Pucciniomycetes</taxon>
        <taxon>Pucciniales</taxon>
        <taxon>Sphaerophragmiaceae</taxon>
        <taxon>Austropuccinia</taxon>
    </lineage>
</organism>
<evidence type="ECO:0000256" key="1">
    <source>
        <dbReference type="SAM" id="MobiDB-lite"/>
    </source>
</evidence>
<sequence>MISISSLDQITSRETCFLRRDEKTINESLPTTSAQQNYFPMPTPHIQHPSSGSEETPTFDVDYIPSELDLCALSDH</sequence>
<evidence type="ECO:0000313" key="2">
    <source>
        <dbReference type="EMBL" id="MBW0462456.1"/>
    </source>
</evidence>
<gene>
    <name evidence="2" type="ORF">O181_002171</name>
</gene>
<dbReference type="Proteomes" id="UP000765509">
    <property type="component" value="Unassembled WGS sequence"/>
</dbReference>
<proteinExistence type="predicted"/>
<accession>A0A9Q3BCI0</accession>
<protein>
    <submittedName>
        <fullName evidence="2">Uncharacterized protein</fullName>
    </submittedName>
</protein>